<organism evidence="1 2">
    <name type="scientific">Ensete ventricosum</name>
    <name type="common">Abyssinian banana</name>
    <name type="synonym">Musa ensete</name>
    <dbReference type="NCBI Taxonomy" id="4639"/>
    <lineage>
        <taxon>Eukaryota</taxon>
        <taxon>Viridiplantae</taxon>
        <taxon>Streptophyta</taxon>
        <taxon>Embryophyta</taxon>
        <taxon>Tracheophyta</taxon>
        <taxon>Spermatophyta</taxon>
        <taxon>Magnoliopsida</taxon>
        <taxon>Liliopsida</taxon>
        <taxon>Zingiberales</taxon>
        <taxon>Musaceae</taxon>
        <taxon>Ensete</taxon>
    </lineage>
</organism>
<dbReference type="EMBL" id="AMZH03018244">
    <property type="protein sequence ID" value="RRT41854.1"/>
    <property type="molecule type" value="Genomic_DNA"/>
</dbReference>
<name>A0A426XQV7_ENSVE</name>
<protein>
    <submittedName>
        <fullName evidence="1">Uncharacterized protein</fullName>
    </submittedName>
</protein>
<sequence length="92" mass="9512">MGKTTTGLVVGNDGEEVAAATATTAVGEMALVKPCSKQQLRTDSDGRRVATATGDKISKAEWVDGLGGTTMADRVGCYDGAEEIREGDQGYN</sequence>
<proteinExistence type="predicted"/>
<dbReference type="AlphaFoldDB" id="A0A426XQV7"/>
<dbReference type="Proteomes" id="UP000287651">
    <property type="component" value="Unassembled WGS sequence"/>
</dbReference>
<evidence type="ECO:0000313" key="1">
    <source>
        <dbReference type="EMBL" id="RRT41854.1"/>
    </source>
</evidence>
<comment type="caution">
    <text evidence="1">The sequence shown here is derived from an EMBL/GenBank/DDBJ whole genome shotgun (WGS) entry which is preliminary data.</text>
</comment>
<gene>
    <name evidence="1" type="ORF">B296_00057484</name>
</gene>
<accession>A0A426XQV7</accession>
<reference evidence="1 2" key="1">
    <citation type="journal article" date="2014" name="Agronomy (Basel)">
        <title>A Draft Genome Sequence for Ensete ventricosum, the Drought-Tolerant Tree Against Hunger.</title>
        <authorList>
            <person name="Harrison J."/>
            <person name="Moore K.A."/>
            <person name="Paszkiewicz K."/>
            <person name="Jones T."/>
            <person name="Grant M."/>
            <person name="Ambacheew D."/>
            <person name="Muzemil S."/>
            <person name="Studholme D.J."/>
        </authorList>
    </citation>
    <scope>NUCLEOTIDE SEQUENCE [LARGE SCALE GENOMIC DNA]</scope>
</reference>
<evidence type="ECO:0000313" key="2">
    <source>
        <dbReference type="Proteomes" id="UP000287651"/>
    </source>
</evidence>